<proteinExistence type="predicted"/>
<reference evidence="2" key="1">
    <citation type="submission" date="2021-02" db="EMBL/GenBank/DDBJ databases">
        <authorList>
            <person name="Nowell W R."/>
        </authorList>
    </citation>
    <scope>NUCLEOTIDE SEQUENCE</scope>
</reference>
<evidence type="ECO:0000313" key="4">
    <source>
        <dbReference type="EMBL" id="CAF1351398.1"/>
    </source>
</evidence>
<dbReference type="Proteomes" id="UP000663832">
    <property type="component" value="Unassembled WGS sequence"/>
</dbReference>
<dbReference type="EMBL" id="CAJNOI010000098">
    <property type="protein sequence ID" value="CAF1054264.1"/>
    <property type="molecule type" value="Genomic_DNA"/>
</dbReference>
<organism evidence="2 6">
    <name type="scientific">Adineta steineri</name>
    <dbReference type="NCBI Taxonomy" id="433720"/>
    <lineage>
        <taxon>Eukaryota</taxon>
        <taxon>Metazoa</taxon>
        <taxon>Spiralia</taxon>
        <taxon>Gnathifera</taxon>
        <taxon>Rotifera</taxon>
        <taxon>Eurotatoria</taxon>
        <taxon>Bdelloidea</taxon>
        <taxon>Adinetida</taxon>
        <taxon>Adinetidae</taxon>
        <taxon>Adineta</taxon>
    </lineage>
</organism>
<dbReference type="AlphaFoldDB" id="A0A814KTQ3"/>
<feature type="compositionally biased region" description="Polar residues" evidence="1">
    <location>
        <begin position="16"/>
        <end position="32"/>
    </location>
</feature>
<comment type="caution">
    <text evidence="2">The sequence shown here is derived from an EMBL/GenBank/DDBJ whole genome shotgun (WGS) entry which is preliminary data.</text>
</comment>
<evidence type="ECO:0000313" key="5">
    <source>
        <dbReference type="Proteomes" id="UP000663832"/>
    </source>
</evidence>
<sequence>MGAAMANLMYNNEANSPENYSGAMINQQQSTAIIPPRRQPTIAAPHSSAPQTHTQRPYRMYYNPRSGPGYIGPRLPHLMEPQVRVYY</sequence>
<evidence type="ECO:0000313" key="3">
    <source>
        <dbReference type="EMBL" id="CAF1165793.1"/>
    </source>
</evidence>
<evidence type="ECO:0000256" key="1">
    <source>
        <dbReference type="SAM" id="MobiDB-lite"/>
    </source>
</evidence>
<accession>A0A814KTQ3</accession>
<feature type="region of interest" description="Disordered" evidence="1">
    <location>
        <begin position="40"/>
        <end position="65"/>
    </location>
</feature>
<evidence type="ECO:0000313" key="2">
    <source>
        <dbReference type="EMBL" id="CAF1054264.1"/>
    </source>
</evidence>
<dbReference type="EMBL" id="CAJNOM010000164">
    <property type="protein sequence ID" value="CAF1165793.1"/>
    <property type="molecule type" value="Genomic_DNA"/>
</dbReference>
<dbReference type="EMBL" id="CAJNOM010000317">
    <property type="protein sequence ID" value="CAF1351398.1"/>
    <property type="molecule type" value="Genomic_DNA"/>
</dbReference>
<feature type="region of interest" description="Disordered" evidence="1">
    <location>
        <begin position="16"/>
        <end position="35"/>
    </location>
</feature>
<evidence type="ECO:0000313" key="6">
    <source>
        <dbReference type="Proteomes" id="UP000663877"/>
    </source>
</evidence>
<protein>
    <submittedName>
        <fullName evidence="2">Uncharacterized protein</fullName>
    </submittedName>
</protein>
<keyword evidence="5" id="KW-1185">Reference proteome</keyword>
<dbReference type="Proteomes" id="UP000663877">
    <property type="component" value="Unassembled WGS sequence"/>
</dbReference>
<gene>
    <name evidence="2" type="ORF">BJG266_LOCUS18791</name>
    <name evidence="3" type="ORF">QVE165_LOCUS23826</name>
    <name evidence="4" type="ORF">QVE165_LOCUS34012</name>
</gene>
<name>A0A814KTQ3_9BILA</name>
<dbReference type="OrthoDB" id="10041879at2759"/>